<gene>
    <name evidence="7" type="ORF">TresaDRAFT_2687</name>
</gene>
<keyword evidence="4 6" id="KW-1133">Transmembrane helix</keyword>
<proteinExistence type="predicted"/>
<keyword evidence="3 6" id="KW-0812">Transmembrane</keyword>
<evidence type="ECO:0000256" key="5">
    <source>
        <dbReference type="ARBA" id="ARBA00023136"/>
    </source>
</evidence>
<evidence type="ECO:0000256" key="3">
    <source>
        <dbReference type="ARBA" id="ARBA00022692"/>
    </source>
</evidence>
<feature type="transmembrane region" description="Helical" evidence="6">
    <location>
        <begin position="175"/>
        <end position="197"/>
    </location>
</feature>
<feature type="transmembrane region" description="Helical" evidence="6">
    <location>
        <begin position="49"/>
        <end position="67"/>
    </location>
</feature>
<comment type="subcellular location">
    <subcellularLocation>
        <location evidence="1">Cell membrane</location>
        <topology evidence="1">Multi-pass membrane protein</topology>
    </subcellularLocation>
</comment>
<evidence type="ECO:0000256" key="2">
    <source>
        <dbReference type="ARBA" id="ARBA00022475"/>
    </source>
</evidence>
<dbReference type="InterPro" id="IPR001851">
    <property type="entry name" value="ABC_transp_permease"/>
</dbReference>
<dbReference type="EMBL" id="AGRW01000027">
    <property type="protein sequence ID" value="EIC02973.1"/>
    <property type="molecule type" value="Genomic_DNA"/>
</dbReference>
<comment type="caution">
    <text evidence="7">The sequence shown here is derived from an EMBL/GenBank/DDBJ whole genome shotgun (WGS) entry which is preliminary data.</text>
</comment>
<feature type="transmembrane region" description="Helical" evidence="6">
    <location>
        <begin position="139"/>
        <end position="155"/>
    </location>
</feature>
<evidence type="ECO:0000313" key="8">
    <source>
        <dbReference type="Proteomes" id="UP000003571"/>
    </source>
</evidence>
<feature type="transmembrane region" description="Helical" evidence="6">
    <location>
        <begin position="12"/>
        <end position="29"/>
    </location>
</feature>
<keyword evidence="2" id="KW-1003">Cell membrane</keyword>
<evidence type="ECO:0000256" key="1">
    <source>
        <dbReference type="ARBA" id="ARBA00004651"/>
    </source>
</evidence>
<feature type="transmembrane region" description="Helical" evidence="6">
    <location>
        <begin position="79"/>
        <end position="99"/>
    </location>
</feature>
<protein>
    <submittedName>
        <fullName evidence="7">Amino acid/amide ABC transporter membrane protein 2, HAAT family</fullName>
    </submittedName>
</protein>
<dbReference type="OrthoDB" id="9789927at2"/>
<dbReference type="GO" id="GO:0005886">
    <property type="term" value="C:plasma membrane"/>
    <property type="evidence" value="ECO:0007669"/>
    <property type="project" value="UniProtKB-SubCell"/>
</dbReference>
<evidence type="ECO:0000313" key="7">
    <source>
        <dbReference type="EMBL" id="EIC02973.1"/>
    </source>
</evidence>
<dbReference type="PATRIC" id="fig|907348.3.peg.226"/>
<evidence type="ECO:0000256" key="4">
    <source>
        <dbReference type="ARBA" id="ARBA00022989"/>
    </source>
</evidence>
<dbReference type="Proteomes" id="UP000003571">
    <property type="component" value="Unassembled WGS sequence"/>
</dbReference>
<dbReference type="PANTHER" id="PTHR30482">
    <property type="entry name" value="HIGH-AFFINITY BRANCHED-CHAIN AMINO ACID TRANSPORT SYSTEM PERMEASE"/>
    <property type="match status" value="1"/>
</dbReference>
<feature type="transmembrane region" description="Helical" evidence="6">
    <location>
        <begin position="228"/>
        <end position="247"/>
    </location>
</feature>
<dbReference type="eggNOG" id="COG4177">
    <property type="taxonomic scope" value="Bacteria"/>
</dbReference>
<name>H7EHG1_9SPIR</name>
<reference evidence="7 8" key="1">
    <citation type="submission" date="2011-09" db="EMBL/GenBank/DDBJ databases">
        <title>The draft genome of Treponema saccharophilum DSM 2985.</title>
        <authorList>
            <consortium name="US DOE Joint Genome Institute (JGI-PGF)"/>
            <person name="Lucas S."/>
            <person name="Copeland A."/>
            <person name="Lapidus A."/>
            <person name="Glavina del Rio T."/>
            <person name="Dalin E."/>
            <person name="Tice H."/>
            <person name="Bruce D."/>
            <person name="Goodwin L."/>
            <person name="Pitluck S."/>
            <person name="Peters L."/>
            <person name="Kyrpides N."/>
            <person name="Mavromatis K."/>
            <person name="Ivanova N."/>
            <person name="Markowitz V."/>
            <person name="Cheng J.-F."/>
            <person name="Hugenholtz P."/>
            <person name="Woyke T."/>
            <person name="Wu D."/>
            <person name="Gronow S."/>
            <person name="Wellnitz S."/>
            <person name="Brambilla E."/>
            <person name="Klenk H.-P."/>
            <person name="Eisen J.A."/>
        </authorList>
    </citation>
    <scope>NUCLEOTIDE SEQUENCE [LARGE SCALE GENOMIC DNA]</scope>
    <source>
        <strain evidence="7 8">DSM 2985</strain>
    </source>
</reference>
<dbReference type="RefSeq" id="WP_002702053.1">
    <property type="nucleotide sequence ID" value="NZ_AGRW01000027.1"/>
</dbReference>
<dbReference type="AlphaFoldDB" id="H7EHG1"/>
<dbReference type="STRING" id="907348.TresaDRAFT_2687"/>
<evidence type="ECO:0000256" key="6">
    <source>
        <dbReference type="SAM" id="Phobius"/>
    </source>
</evidence>
<feature type="transmembrane region" description="Helical" evidence="6">
    <location>
        <begin position="111"/>
        <end position="132"/>
    </location>
</feature>
<dbReference type="CDD" id="cd06581">
    <property type="entry name" value="TM_PBP1_LivM_like"/>
    <property type="match status" value="1"/>
</dbReference>
<accession>H7EHG1</accession>
<feature type="transmembrane region" description="Helical" evidence="6">
    <location>
        <begin position="267"/>
        <end position="294"/>
    </location>
</feature>
<dbReference type="PANTHER" id="PTHR30482:SF10">
    <property type="entry name" value="HIGH-AFFINITY BRANCHED-CHAIN AMINO ACID TRANSPORT PROTEIN BRAE"/>
    <property type="match status" value="1"/>
</dbReference>
<dbReference type="Pfam" id="PF02653">
    <property type="entry name" value="BPD_transp_2"/>
    <property type="match status" value="1"/>
</dbReference>
<keyword evidence="8" id="KW-1185">Reference proteome</keyword>
<organism evidence="7 8">
    <name type="scientific">Treponema saccharophilum DSM 2985</name>
    <dbReference type="NCBI Taxonomy" id="907348"/>
    <lineage>
        <taxon>Bacteria</taxon>
        <taxon>Pseudomonadati</taxon>
        <taxon>Spirochaetota</taxon>
        <taxon>Spirochaetia</taxon>
        <taxon>Spirochaetales</taxon>
        <taxon>Treponemataceae</taxon>
        <taxon>Treponema</taxon>
    </lineage>
</organism>
<sequence length="366" mass="39920">MTLALNRTKTTEYAFGAVLAALFFISLAVLENVLPRTSMLFTVLKKGAIYALVAVSMNLLNGFTGLFSLGQAGFMMIGAYVYSVCTIPVSLRGAVYQYFDGGLIQFCLPYPIALILAGVVAALFAFLIGLPVLHLKSDYLAIATLGFAEILRALFQWDKLGFLTNGSNLLRKYTVFRSVLFPFAVSGICIALIVMLVRSTYGRAFKAIRDDEVAAEAMGINLAHHKQLAFTISSFFAGISGALLAMFQTTIQASQFKSAMTYEILLIVVIGGIGSISGSCIASFLFIACSEWWLRFLDSSDLFIGAFQIPLLRPGFRKVVFSVAIMAIVLFYQKGIMGEHELSLSGILRQLRSAKQKISMKRSAAK</sequence>
<dbReference type="GO" id="GO:0015658">
    <property type="term" value="F:branched-chain amino acid transmembrane transporter activity"/>
    <property type="evidence" value="ECO:0007669"/>
    <property type="project" value="InterPro"/>
</dbReference>
<keyword evidence="5 6" id="KW-0472">Membrane</keyword>
<dbReference type="InterPro" id="IPR043428">
    <property type="entry name" value="LivM-like"/>
</dbReference>